<keyword evidence="6" id="KW-0325">Glycoprotein</keyword>
<keyword evidence="7" id="KW-0732">Signal</keyword>
<dbReference type="InterPro" id="IPR008972">
    <property type="entry name" value="Cupredoxin"/>
</dbReference>
<organism evidence="11 12">
    <name type="scientific">Serendipita vermifera MAFF 305830</name>
    <dbReference type="NCBI Taxonomy" id="933852"/>
    <lineage>
        <taxon>Eukaryota</taxon>
        <taxon>Fungi</taxon>
        <taxon>Dikarya</taxon>
        <taxon>Basidiomycota</taxon>
        <taxon>Agaricomycotina</taxon>
        <taxon>Agaricomycetes</taxon>
        <taxon>Sebacinales</taxon>
        <taxon>Serendipitaceae</taxon>
        <taxon>Serendipita</taxon>
    </lineage>
</organism>
<dbReference type="Gene3D" id="2.60.40.420">
    <property type="entry name" value="Cupredoxins - blue copper proteins"/>
    <property type="match status" value="3"/>
</dbReference>
<dbReference type="OrthoDB" id="2121828at2759"/>
<reference evidence="11 12" key="1">
    <citation type="submission" date="2014-04" db="EMBL/GenBank/DDBJ databases">
        <authorList>
            <consortium name="DOE Joint Genome Institute"/>
            <person name="Kuo A."/>
            <person name="Zuccaro A."/>
            <person name="Kohler A."/>
            <person name="Nagy L.G."/>
            <person name="Floudas D."/>
            <person name="Copeland A."/>
            <person name="Barry K.W."/>
            <person name="Cichocki N."/>
            <person name="Veneault-Fourrey C."/>
            <person name="LaButti K."/>
            <person name="Lindquist E.A."/>
            <person name="Lipzen A."/>
            <person name="Lundell T."/>
            <person name="Morin E."/>
            <person name="Murat C."/>
            <person name="Sun H."/>
            <person name="Tunlid A."/>
            <person name="Henrissat B."/>
            <person name="Grigoriev I.V."/>
            <person name="Hibbett D.S."/>
            <person name="Martin F."/>
            <person name="Nordberg H.P."/>
            <person name="Cantor M.N."/>
            <person name="Hua S.X."/>
        </authorList>
    </citation>
    <scope>NUCLEOTIDE SEQUENCE [LARGE SCALE GENOMIC DNA]</scope>
    <source>
        <strain evidence="11 12">MAFF 305830</strain>
    </source>
</reference>
<evidence type="ECO:0000313" key="12">
    <source>
        <dbReference type="Proteomes" id="UP000054097"/>
    </source>
</evidence>
<evidence type="ECO:0000256" key="7">
    <source>
        <dbReference type="SAM" id="SignalP"/>
    </source>
</evidence>
<keyword evidence="4" id="KW-0186">Copper</keyword>
<dbReference type="Proteomes" id="UP000054097">
    <property type="component" value="Unassembled WGS sequence"/>
</dbReference>
<feature type="domain" description="Plastocyanin-like" evidence="10">
    <location>
        <begin position="31"/>
        <end position="144"/>
    </location>
</feature>
<dbReference type="AlphaFoldDB" id="A0A0C2W971"/>
<dbReference type="InterPro" id="IPR011707">
    <property type="entry name" value="Cu-oxidase-like_N"/>
</dbReference>
<evidence type="ECO:0000256" key="6">
    <source>
        <dbReference type="ARBA" id="ARBA00023180"/>
    </source>
</evidence>
<dbReference type="InterPro" id="IPR011706">
    <property type="entry name" value="Cu-oxidase_C"/>
</dbReference>
<dbReference type="CDD" id="cd13903">
    <property type="entry name" value="CuRO_3_Tv-LCC_like"/>
    <property type="match status" value="1"/>
</dbReference>
<dbReference type="Pfam" id="PF07731">
    <property type="entry name" value="Cu-oxidase_2"/>
    <property type="match status" value="1"/>
</dbReference>
<accession>A0A0C2W971</accession>
<keyword evidence="12" id="KW-1185">Reference proteome</keyword>
<dbReference type="FunFam" id="2.60.40.420:FF:000045">
    <property type="entry name" value="Laccase 2"/>
    <property type="match status" value="1"/>
</dbReference>
<dbReference type="SUPFAM" id="SSF49503">
    <property type="entry name" value="Cupredoxins"/>
    <property type="match status" value="3"/>
</dbReference>
<feature type="signal peptide" evidence="7">
    <location>
        <begin position="1"/>
        <end position="20"/>
    </location>
</feature>
<dbReference type="InterPro" id="IPR001117">
    <property type="entry name" value="Cu-oxidase_2nd"/>
</dbReference>
<dbReference type="SMR" id="A0A0C2W971"/>
<name>A0A0C2W971_SERVB</name>
<keyword evidence="5" id="KW-1015">Disulfide bond</keyword>
<dbReference type="PROSITE" id="PS00080">
    <property type="entry name" value="MULTICOPPER_OXIDASE2"/>
    <property type="match status" value="1"/>
</dbReference>
<evidence type="ECO:0000259" key="10">
    <source>
        <dbReference type="Pfam" id="PF07732"/>
    </source>
</evidence>
<dbReference type="PANTHER" id="PTHR11709">
    <property type="entry name" value="MULTI-COPPER OXIDASE"/>
    <property type="match status" value="1"/>
</dbReference>
<protein>
    <submittedName>
        <fullName evidence="11">Laccase</fullName>
    </submittedName>
</protein>
<evidence type="ECO:0000256" key="5">
    <source>
        <dbReference type="ARBA" id="ARBA00023157"/>
    </source>
</evidence>
<dbReference type="PANTHER" id="PTHR11709:SF511">
    <property type="entry name" value="LACCASE"/>
    <property type="match status" value="1"/>
</dbReference>
<dbReference type="Pfam" id="PF00394">
    <property type="entry name" value="Cu-oxidase"/>
    <property type="match status" value="1"/>
</dbReference>
<dbReference type="GO" id="GO:0005507">
    <property type="term" value="F:copper ion binding"/>
    <property type="evidence" value="ECO:0007669"/>
    <property type="project" value="InterPro"/>
</dbReference>
<dbReference type="PROSITE" id="PS00079">
    <property type="entry name" value="MULTICOPPER_OXIDASE1"/>
    <property type="match status" value="2"/>
</dbReference>
<evidence type="ECO:0000256" key="4">
    <source>
        <dbReference type="ARBA" id="ARBA00023008"/>
    </source>
</evidence>
<proteinExistence type="inferred from homology"/>
<dbReference type="STRING" id="933852.A0A0C2W971"/>
<keyword evidence="3" id="KW-0560">Oxidoreductase</keyword>
<sequence>MQLSSLLVTLFITLLPQALAETINYNFNIVNANLAPDGFSRSTVVVNGQFPGSLISANKGDTVNVLVQNNLTDPTMRRSTSIHWHGLFQARNAHNDGPAFVTQCPIAPNHTYTYGLNLGNQTGTYWYHSHLSSQYLDGLRGPIVNPEDPNLGLYDVDDESTLIILGDWFHTPAPELEAQYKLATNTASVEELPQSGTINGVGRTSTDPQPARPTFTVNSGQRYRYRIINTSAIARFTFQIQGHSLTIIEVDGVATAPLAVDNLIIHPGQRYSVVVQANQPVDNYWIRAPMTARAVPPVPPNWATDSNNVNAVLHYVGAAGAEPTSEIPAISGTPLVESNLVPLTDPAAPGSPFPGGVDKVFNLTFKTGEDPVTGHGWRVNDVQYIPPTTPTLLKILSGAHDPSDFGTNENTLIINRGDTVEVNIFGPRDHPWHLHGHTFSVVKGASGVTNYVNPPRRDVTPSNGNGGITIRFTADNPGPWVLHCHIDMHFEAGLAVVFAEAPTEVVSGPDSVDPGDDWDALCPIYNALPLDEQ</sequence>
<dbReference type="InterPro" id="IPR045087">
    <property type="entry name" value="Cu-oxidase_fam"/>
</dbReference>
<evidence type="ECO:0000256" key="3">
    <source>
        <dbReference type="ARBA" id="ARBA00023002"/>
    </source>
</evidence>
<dbReference type="InterPro" id="IPR002355">
    <property type="entry name" value="Cu_oxidase_Cu_BS"/>
</dbReference>
<evidence type="ECO:0000259" key="8">
    <source>
        <dbReference type="Pfam" id="PF00394"/>
    </source>
</evidence>
<evidence type="ECO:0000256" key="2">
    <source>
        <dbReference type="ARBA" id="ARBA00022723"/>
    </source>
</evidence>
<evidence type="ECO:0000313" key="11">
    <source>
        <dbReference type="EMBL" id="KIM22983.1"/>
    </source>
</evidence>
<dbReference type="InterPro" id="IPR033138">
    <property type="entry name" value="Cu_oxidase_CS"/>
</dbReference>
<evidence type="ECO:0000259" key="9">
    <source>
        <dbReference type="Pfam" id="PF07731"/>
    </source>
</evidence>
<dbReference type="HOGENOM" id="CLU_006504_2_1_1"/>
<reference evidence="12" key="2">
    <citation type="submission" date="2015-01" db="EMBL/GenBank/DDBJ databases">
        <title>Evolutionary Origins and Diversification of the Mycorrhizal Mutualists.</title>
        <authorList>
            <consortium name="DOE Joint Genome Institute"/>
            <consortium name="Mycorrhizal Genomics Consortium"/>
            <person name="Kohler A."/>
            <person name="Kuo A."/>
            <person name="Nagy L.G."/>
            <person name="Floudas D."/>
            <person name="Copeland A."/>
            <person name="Barry K.W."/>
            <person name="Cichocki N."/>
            <person name="Veneault-Fourrey C."/>
            <person name="LaButti K."/>
            <person name="Lindquist E.A."/>
            <person name="Lipzen A."/>
            <person name="Lundell T."/>
            <person name="Morin E."/>
            <person name="Murat C."/>
            <person name="Riley R."/>
            <person name="Ohm R."/>
            <person name="Sun H."/>
            <person name="Tunlid A."/>
            <person name="Henrissat B."/>
            <person name="Grigoriev I.V."/>
            <person name="Hibbett D.S."/>
            <person name="Martin F."/>
        </authorList>
    </citation>
    <scope>NUCLEOTIDE SEQUENCE [LARGE SCALE GENOMIC DNA]</scope>
    <source>
        <strain evidence="12">MAFF 305830</strain>
    </source>
</reference>
<dbReference type="GO" id="GO:0016491">
    <property type="term" value="F:oxidoreductase activity"/>
    <property type="evidence" value="ECO:0007669"/>
    <property type="project" value="UniProtKB-KW"/>
</dbReference>
<feature type="domain" description="Plastocyanin-like" evidence="9">
    <location>
        <begin position="384"/>
        <end position="503"/>
    </location>
</feature>
<keyword evidence="2" id="KW-0479">Metal-binding</keyword>
<dbReference type="Pfam" id="PF07732">
    <property type="entry name" value="Cu-oxidase_3"/>
    <property type="match status" value="1"/>
</dbReference>
<comment type="similarity">
    <text evidence="1">Belongs to the multicopper oxidase family.</text>
</comment>
<feature type="domain" description="Plastocyanin-like" evidence="8">
    <location>
        <begin position="159"/>
        <end position="293"/>
    </location>
</feature>
<feature type="chain" id="PRO_5002170059" evidence="7">
    <location>
        <begin position="21"/>
        <end position="533"/>
    </location>
</feature>
<evidence type="ECO:0000256" key="1">
    <source>
        <dbReference type="ARBA" id="ARBA00010609"/>
    </source>
</evidence>
<gene>
    <name evidence="11" type="ORF">M408DRAFT_17986</name>
</gene>
<dbReference type="EMBL" id="KN824344">
    <property type="protein sequence ID" value="KIM22983.1"/>
    <property type="molecule type" value="Genomic_DNA"/>
</dbReference>